<sequence>MTYKKILKAPKVSLGLFHYCNFPLDKFPLPSDEGSPRIIMGDNKSNEVYMSNDIFRKREP</sequence>
<dbReference type="AlphaFoldDB" id="A0A7U4E6K5"/>
<dbReference type="KEGG" id="rsi:Runsl_3294"/>
<keyword evidence="2" id="KW-1185">Reference proteome</keyword>
<evidence type="ECO:0000313" key="2">
    <source>
        <dbReference type="Proteomes" id="UP000000493"/>
    </source>
</evidence>
<organism evidence="1 2">
    <name type="scientific">Runella slithyformis (strain ATCC 29530 / DSM 19594 / LMG 11500 / NCIMB 11436 / LSU 4)</name>
    <dbReference type="NCBI Taxonomy" id="761193"/>
    <lineage>
        <taxon>Bacteria</taxon>
        <taxon>Pseudomonadati</taxon>
        <taxon>Bacteroidota</taxon>
        <taxon>Cytophagia</taxon>
        <taxon>Cytophagales</taxon>
        <taxon>Spirosomataceae</taxon>
        <taxon>Runella</taxon>
    </lineage>
</organism>
<gene>
    <name evidence="1" type="ordered locus">Runsl_3294</name>
</gene>
<accession>A0A7U4E6K5</accession>
<protein>
    <submittedName>
        <fullName evidence="1">Uncharacterized protein</fullName>
    </submittedName>
</protein>
<proteinExistence type="predicted"/>
<dbReference type="EMBL" id="CP002859">
    <property type="protein sequence ID" value="AEI49668.1"/>
    <property type="molecule type" value="Genomic_DNA"/>
</dbReference>
<evidence type="ECO:0000313" key="1">
    <source>
        <dbReference type="EMBL" id="AEI49668.1"/>
    </source>
</evidence>
<reference evidence="2" key="1">
    <citation type="submission" date="2011-06" db="EMBL/GenBank/DDBJ databases">
        <title>The complete genome of chromosome of Runella slithyformis DSM 19594.</title>
        <authorList>
            <consortium name="US DOE Joint Genome Institute (JGI-PGF)"/>
            <person name="Lucas S."/>
            <person name="Han J."/>
            <person name="Lapidus A."/>
            <person name="Bruce D."/>
            <person name="Goodwin L."/>
            <person name="Pitluck S."/>
            <person name="Peters L."/>
            <person name="Kyrpides N."/>
            <person name="Mavromatis K."/>
            <person name="Ivanova N."/>
            <person name="Ovchinnikova G."/>
            <person name="Zhang X."/>
            <person name="Misra M."/>
            <person name="Detter J.C."/>
            <person name="Tapia R."/>
            <person name="Han C."/>
            <person name="Land M."/>
            <person name="Hauser L."/>
            <person name="Markowitz V."/>
            <person name="Cheng J.-F."/>
            <person name="Hugenholtz P."/>
            <person name="Woyke T."/>
            <person name="Wu D."/>
            <person name="Tindall B."/>
            <person name="Faehrich R."/>
            <person name="Brambilla E."/>
            <person name="Klenk H.-P."/>
            <person name="Eisen J.A."/>
        </authorList>
    </citation>
    <scope>NUCLEOTIDE SEQUENCE [LARGE SCALE GENOMIC DNA]</scope>
    <source>
        <strain evidence="2">ATCC 29530 / DSM 19594 / LMG 11500 / NCIMB 11436 / LSU 4</strain>
    </source>
</reference>
<reference evidence="1 2" key="2">
    <citation type="journal article" date="2012" name="Stand. Genomic Sci.">
        <title>Complete genome sequence of the aquatic bacterium Runella slithyformis type strain (LSU 4(T)).</title>
        <authorList>
            <person name="Copeland A."/>
            <person name="Zhang X."/>
            <person name="Misra M."/>
            <person name="Lapidus A."/>
            <person name="Nolan M."/>
            <person name="Lucas S."/>
            <person name="Deshpande S."/>
            <person name="Cheng J.F."/>
            <person name="Tapia R."/>
            <person name="Goodwin L.A."/>
            <person name="Pitluck S."/>
            <person name="Liolios K."/>
            <person name="Pagani I."/>
            <person name="Ivanova N."/>
            <person name="Mikhailova N."/>
            <person name="Pati A."/>
            <person name="Chen A."/>
            <person name="Palaniappan K."/>
            <person name="Land M."/>
            <person name="Hauser L."/>
            <person name="Pan C."/>
            <person name="Jeffries C.D."/>
            <person name="Detter J.C."/>
            <person name="Brambilla E.M."/>
            <person name="Rohde M."/>
            <person name="Djao O.D."/>
            <person name="Goker M."/>
            <person name="Sikorski J."/>
            <person name="Tindall B.J."/>
            <person name="Woyke T."/>
            <person name="Bristow J."/>
            <person name="Eisen J.A."/>
            <person name="Markowitz V."/>
            <person name="Hugenholtz P."/>
            <person name="Kyrpides N.C."/>
            <person name="Klenk H.P."/>
            <person name="Mavromatis K."/>
        </authorList>
    </citation>
    <scope>NUCLEOTIDE SEQUENCE [LARGE SCALE GENOMIC DNA]</scope>
    <source>
        <strain evidence="2">ATCC 29530 / DSM 19594 / LMG 11500 / NCIMB 11436 / LSU 4</strain>
    </source>
</reference>
<dbReference type="Proteomes" id="UP000000493">
    <property type="component" value="Chromosome"/>
</dbReference>
<name>A0A7U4E6K5_RUNSL</name>